<accession>A0ACC3BZE0</accession>
<dbReference type="Proteomes" id="UP000798662">
    <property type="component" value="Chromosome 2"/>
</dbReference>
<reference evidence="1" key="1">
    <citation type="submission" date="2019-11" db="EMBL/GenBank/DDBJ databases">
        <title>Nori genome reveals adaptations in red seaweeds to the harsh intertidal environment.</title>
        <authorList>
            <person name="Wang D."/>
            <person name="Mao Y."/>
        </authorList>
    </citation>
    <scope>NUCLEOTIDE SEQUENCE</scope>
    <source>
        <tissue evidence="1">Gametophyte</tissue>
    </source>
</reference>
<proteinExistence type="predicted"/>
<protein>
    <submittedName>
        <fullName evidence="1">Uncharacterized protein</fullName>
    </submittedName>
</protein>
<comment type="caution">
    <text evidence="1">The sequence shown here is derived from an EMBL/GenBank/DDBJ whole genome shotgun (WGS) entry which is preliminary data.</text>
</comment>
<evidence type="ECO:0000313" key="2">
    <source>
        <dbReference type="Proteomes" id="UP000798662"/>
    </source>
</evidence>
<keyword evidence="2" id="KW-1185">Reference proteome</keyword>
<dbReference type="EMBL" id="CM020619">
    <property type="protein sequence ID" value="KAK1863230.1"/>
    <property type="molecule type" value="Genomic_DNA"/>
</dbReference>
<name>A0ACC3BZE0_PYRYE</name>
<organism evidence="1 2">
    <name type="scientific">Pyropia yezoensis</name>
    <name type="common">Susabi-nori</name>
    <name type="synonym">Porphyra yezoensis</name>
    <dbReference type="NCBI Taxonomy" id="2788"/>
    <lineage>
        <taxon>Eukaryota</taxon>
        <taxon>Rhodophyta</taxon>
        <taxon>Bangiophyceae</taxon>
        <taxon>Bangiales</taxon>
        <taxon>Bangiaceae</taxon>
        <taxon>Pyropia</taxon>
    </lineage>
</organism>
<evidence type="ECO:0000313" key="1">
    <source>
        <dbReference type="EMBL" id="KAK1863230.1"/>
    </source>
</evidence>
<gene>
    <name evidence="1" type="ORF">I4F81_005789</name>
</gene>
<sequence>MPASVVGLPPHLTTVLLSGQAPPSDMARIPSVAAAVALLAAATLPAGVAAQTISAQAFLDAACNGPAPVGSVIITDGTVGTFSSACAITIGAGEDLDWGARVRVTLPPTAALTVTTPGASTEAEILVGPGTTLSAGAISLSTSADIIIDAGGAVRSIGSGGVTLATPTTLRLGGALTAGGGAGGSVSATAGGELLLGPSGSVKAEGDVTLVTTGGLALQAADVTAAATTAVRSIVGKVSLTSTGGNVEVGAGVIVRGGSGLSATAAVELLLAQTPSSSPFVTTLAGGKGGDVSVGGGEKTIVEEGVVIRSAGALLLGSPPGGEVLVKGRASLTAAGALTLDGDKCTVEPGAKTVGNPVTVC</sequence>